<dbReference type="AlphaFoldDB" id="A0A0C6F7K5"/>
<gene>
    <name evidence="2" type="ORF">Maq22A_1p32210</name>
</gene>
<feature type="transmembrane region" description="Helical" evidence="1">
    <location>
        <begin position="77"/>
        <end position="97"/>
    </location>
</feature>
<dbReference type="Proteomes" id="UP000061432">
    <property type="component" value="Plasmid pMaq22A_1p"/>
</dbReference>
<evidence type="ECO:0000256" key="1">
    <source>
        <dbReference type="SAM" id="Phobius"/>
    </source>
</evidence>
<keyword evidence="1" id="KW-1133">Transmembrane helix</keyword>
<feature type="transmembrane region" description="Helical" evidence="1">
    <location>
        <begin position="47"/>
        <end position="71"/>
    </location>
</feature>
<evidence type="ECO:0000313" key="3">
    <source>
        <dbReference type="Proteomes" id="UP000061432"/>
    </source>
</evidence>
<feature type="transmembrane region" description="Helical" evidence="1">
    <location>
        <begin position="16"/>
        <end position="35"/>
    </location>
</feature>
<evidence type="ECO:0000313" key="2">
    <source>
        <dbReference type="EMBL" id="BAQ48761.1"/>
    </source>
</evidence>
<protein>
    <recommendedName>
        <fullName evidence="4">DUF1499 domain-containing protein</fullName>
    </recommendedName>
</protein>
<organism evidence="2 3">
    <name type="scientific">Methylobacterium aquaticum</name>
    <dbReference type="NCBI Taxonomy" id="270351"/>
    <lineage>
        <taxon>Bacteria</taxon>
        <taxon>Pseudomonadati</taxon>
        <taxon>Pseudomonadota</taxon>
        <taxon>Alphaproteobacteria</taxon>
        <taxon>Hyphomicrobiales</taxon>
        <taxon>Methylobacteriaceae</taxon>
        <taxon>Methylobacterium</taxon>
    </lineage>
</organism>
<proteinExistence type="predicted"/>
<sequence>MRRLILEEPVTRAAPWSLRLAWFSLAVVAIALVLVRDPRAETDAAMTVLVSGVGLAALAVLLALAAFVRIWREGAQGLRTAVGGLLLAALVLAYPAYMTARGVMLPPLTDVSTDIENPPAFSRSRAAWETRNWRLPRDSSPAARALQREAYPQIAPLTLDLGPDEAFALALKAAQNRKWQVVESYRPGGRVGNGRIEAVVRSRLLGLPYDVTVRLHPRADGTRIDVRSSTRFGDRDYGQNADHIRAYLDEIGNLALAVK</sequence>
<dbReference type="RefSeq" id="WP_060849957.1">
    <property type="nucleotide sequence ID" value="NZ_AP014705.1"/>
</dbReference>
<dbReference type="EMBL" id="AP014705">
    <property type="protein sequence ID" value="BAQ48761.1"/>
    <property type="molecule type" value="Genomic_DNA"/>
</dbReference>
<keyword evidence="1" id="KW-0472">Membrane</keyword>
<keyword evidence="1" id="KW-0812">Transmembrane</keyword>
<reference evidence="3" key="2">
    <citation type="submission" date="2015-01" db="EMBL/GenBank/DDBJ databases">
        <title>Complete genome sequence of Methylobacterium aquaticum strain 22A.</title>
        <authorList>
            <person name="Tani A."/>
            <person name="Ogura Y."/>
            <person name="Hayashi T."/>
        </authorList>
    </citation>
    <scope>NUCLEOTIDE SEQUENCE [LARGE SCALE GENOMIC DNA]</scope>
    <source>
        <strain evidence="3">MA-22A</strain>
        <plasmid evidence="3">Plasmid pMaq22A_1p DNA</plasmid>
    </source>
</reference>
<dbReference type="PATRIC" id="fig|270351.10.peg.5753"/>
<dbReference type="OrthoDB" id="1523552at2"/>
<evidence type="ECO:0008006" key="4">
    <source>
        <dbReference type="Google" id="ProtNLM"/>
    </source>
</evidence>
<dbReference type="KEGG" id="maqu:Maq22A_1p32210"/>
<name>A0A0C6F7K5_9HYPH</name>
<dbReference type="InterPro" id="IPR010865">
    <property type="entry name" value="DUF1499"/>
</dbReference>
<keyword evidence="2" id="KW-0614">Plasmid</keyword>
<accession>A0A0C6F7K5</accession>
<dbReference type="Pfam" id="PF07386">
    <property type="entry name" value="DUF1499"/>
    <property type="match status" value="1"/>
</dbReference>
<reference evidence="2 3" key="1">
    <citation type="journal article" date="2015" name="Genome Announc.">
        <title>Complete Genome Sequence of Methylobacterium aquaticum Strain 22A, Isolated from Racomitrium japonicum Moss.</title>
        <authorList>
            <person name="Tani A."/>
            <person name="Ogura Y."/>
            <person name="Hayashi T."/>
            <person name="Kimbara K."/>
        </authorList>
    </citation>
    <scope>NUCLEOTIDE SEQUENCE [LARGE SCALE GENOMIC DNA]</scope>
    <source>
        <strain evidence="2 3">MA-22A</strain>
        <plasmid evidence="3">Plasmid pMaq22A_1p DNA</plasmid>
    </source>
</reference>
<geneLocation type="plasmid" evidence="3">
    <name>pMaq22A_1p DNA</name>
</geneLocation>